<dbReference type="EMBL" id="JH930503">
    <property type="protein sequence ID" value="EKM49230.1"/>
    <property type="molecule type" value="Genomic_DNA"/>
</dbReference>
<dbReference type="InParanoid" id="K5VR67"/>
<evidence type="ECO:0000313" key="2">
    <source>
        <dbReference type="Proteomes" id="UP000008370"/>
    </source>
</evidence>
<dbReference type="KEGG" id="pco:PHACADRAFT_201882"/>
<accession>K5VR67</accession>
<dbReference type="RefSeq" id="XP_007402218.1">
    <property type="nucleotide sequence ID" value="XM_007402156.1"/>
</dbReference>
<evidence type="ECO:0000313" key="1">
    <source>
        <dbReference type="EMBL" id="EKM49230.1"/>
    </source>
</evidence>
<dbReference type="Proteomes" id="UP000008370">
    <property type="component" value="Unassembled WGS sequence"/>
</dbReference>
<keyword evidence="2" id="KW-1185">Reference proteome</keyword>
<gene>
    <name evidence="1" type="ORF">PHACADRAFT_201882</name>
</gene>
<sequence length="126" mass="14545">MPAQKSVALDYFFDMTPETAAALSKAPALEELNIDSSFEMERWIERGYMRIIGENANLRDIRSMGSRAKDTIEGGLRETRIPERIVKMINFIEAEEDRVWLRIFEREEELLRMEAGEAGTDNGEEE</sequence>
<dbReference type="GeneID" id="18911731"/>
<reference evidence="1 2" key="1">
    <citation type="journal article" date="2012" name="BMC Genomics">
        <title>Comparative genomics of the white-rot fungi, Phanerochaete carnosa and P. chrysosporium, to elucidate the genetic basis of the distinct wood types they colonize.</title>
        <authorList>
            <person name="Suzuki H."/>
            <person name="MacDonald J."/>
            <person name="Syed K."/>
            <person name="Salamov A."/>
            <person name="Hori C."/>
            <person name="Aerts A."/>
            <person name="Henrissat B."/>
            <person name="Wiebenga A."/>
            <person name="vanKuyk P.A."/>
            <person name="Barry K."/>
            <person name="Lindquist E."/>
            <person name="LaButti K."/>
            <person name="Lapidus A."/>
            <person name="Lucas S."/>
            <person name="Coutinho P."/>
            <person name="Gong Y."/>
            <person name="Samejima M."/>
            <person name="Mahadevan R."/>
            <person name="Abou-Zaid M."/>
            <person name="de Vries R.P."/>
            <person name="Igarashi K."/>
            <person name="Yadav J.S."/>
            <person name="Grigoriev I.V."/>
            <person name="Master E.R."/>
        </authorList>
    </citation>
    <scope>NUCLEOTIDE SEQUENCE [LARGE SCALE GENOMIC DNA]</scope>
    <source>
        <strain evidence="1 2">HHB-10118-sp</strain>
    </source>
</reference>
<dbReference type="HOGENOM" id="CLU_1982358_0_0_1"/>
<organism evidence="1 2">
    <name type="scientific">Phanerochaete carnosa (strain HHB-10118-sp)</name>
    <name type="common">White-rot fungus</name>
    <name type="synonym">Peniophora carnosa</name>
    <dbReference type="NCBI Taxonomy" id="650164"/>
    <lineage>
        <taxon>Eukaryota</taxon>
        <taxon>Fungi</taxon>
        <taxon>Dikarya</taxon>
        <taxon>Basidiomycota</taxon>
        <taxon>Agaricomycotina</taxon>
        <taxon>Agaricomycetes</taxon>
        <taxon>Polyporales</taxon>
        <taxon>Phanerochaetaceae</taxon>
        <taxon>Phanerochaete</taxon>
    </lineage>
</organism>
<name>K5VR67_PHACS</name>
<protein>
    <submittedName>
        <fullName evidence="1">Uncharacterized protein</fullName>
    </submittedName>
</protein>
<dbReference type="AlphaFoldDB" id="K5VR67"/>
<proteinExistence type="predicted"/>